<dbReference type="Gene3D" id="3.40.50.920">
    <property type="match status" value="1"/>
</dbReference>
<feature type="domain" description="Transketolase-like pyrimidine-binding" evidence="4">
    <location>
        <begin position="9"/>
        <end position="184"/>
    </location>
</feature>
<dbReference type="PANTHER" id="PTHR43257">
    <property type="entry name" value="PYRUVATE DEHYDROGENASE E1 COMPONENT BETA SUBUNIT"/>
    <property type="match status" value="1"/>
</dbReference>
<dbReference type="GO" id="GO:0016491">
    <property type="term" value="F:oxidoreductase activity"/>
    <property type="evidence" value="ECO:0007669"/>
    <property type="project" value="UniProtKB-KW"/>
</dbReference>
<dbReference type="SUPFAM" id="SSF52518">
    <property type="entry name" value="Thiamin diphosphate-binding fold (THDP-binding)"/>
    <property type="match status" value="1"/>
</dbReference>
<gene>
    <name evidence="5" type="ORF">COX11_00935</name>
</gene>
<sequence length="330" mass="36288">MSSKNKKILPYSLAINEALHQMMAKDKSVFIIGQGVKSVWYVGNTCRGLLEKFGEARVIDTPVSENAVTGIGVGASLAGLKPVVIHPRLDFMMYAFDPIINEAANWHYMFGGKSSAGVVIRGIINRGGEQAAQHSQAIEALFAHIPGLKVVMPATAYDAKGLLISAIRDKNPVIYIEDRWLYQEKNQVPQKIYAVPIGKGVIRKKGKDITIAAISYMVPQAIKAAEELKKEGIEAEVIDLRTVKPLDIPLILKSVKKTKRLVITEAAWLTGGVAAEISAQISNKAFKYLKAPIERVCLPDAPAPMSKPLEKSYFINYNDIIKTIKKMIYV</sequence>
<evidence type="ECO:0000313" key="6">
    <source>
        <dbReference type="Proteomes" id="UP000230671"/>
    </source>
</evidence>
<dbReference type="SUPFAM" id="SSF52922">
    <property type="entry name" value="TK C-terminal domain-like"/>
    <property type="match status" value="1"/>
</dbReference>
<proteinExistence type="predicted"/>
<dbReference type="CDD" id="cd07036">
    <property type="entry name" value="TPP_PYR_E1-PDHc-beta_like"/>
    <property type="match status" value="1"/>
</dbReference>
<dbReference type="EMBL" id="PCSO01000037">
    <property type="protein sequence ID" value="PIP51016.1"/>
    <property type="molecule type" value="Genomic_DNA"/>
</dbReference>
<evidence type="ECO:0000313" key="5">
    <source>
        <dbReference type="EMBL" id="PIP51016.1"/>
    </source>
</evidence>
<dbReference type="FunFam" id="3.40.50.970:FF:000001">
    <property type="entry name" value="Pyruvate dehydrogenase E1 beta subunit"/>
    <property type="match status" value="1"/>
</dbReference>
<dbReference type="Pfam" id="PF02779">
    <property type="entry name" value="Transket_pyr"/>
    <property type="match status" value="1"/>
</dbReference>
<keyword evidence="3" id="KW-0786">Thiamine pyrophosphate</keyword>
<dbReference type="InterPro" id="IPR005475">
    <property type="entry name" value="Transketolase-like_Pyr-bd"/>
</dbReference>
<organism evidence="5 6">
    <name type="scientific">Candidatus Berkelbacteria bacterium CG23_combo_of_CG06-09_8_20_14_all_41_73</name>
    <dbReference type="NCBI Taxonomy" id="1974519"/>
    <lineage>
        <taxon>Bacteria</taxon>
        <taxon>Candidatus Berkelbacteria</taxon>
    </lineage>
</organism>
<dbReference type="FunFam" id="3.40.50.920:FF:000001">
    <property type="entry name" value="Pyruvate dehydrogenase E1 beta subunit"/>
    <property type="match status" value="1"/>
</dbReference>
<evidence type="ECO:0000256" key="1">
    <source>
        <dbReference type="ARBA" id="ARBA00001964"/>
    </source>
</evidence>
<protein>
    <submittedName>
        <fullName evidence="5">Alpha-ketoacid dehydrogenase subunit beta</fullName>
    </submittedName>
</protein>
<comment type="caution">
    <text evidence="5">The sequence shown here is derived from an EMBL/GenBank/DDBJ whole genome shotgun (WGS) entry which is preliminary data.</text>
</comment>
<evidence type="ECO:0000256" key="2">
    <source>
        <dbReference type="ARBA" id="ARBA00023002"/>
    </source>
</evidence>
<evidence type="ECO:0000256" key="3">
    <source>
        <dbReference type="ARBA" id="ARBA00023052"/>
    </source>
</evidence>
<dbReference type="AlphaFoldDB" id="A0A2H0B023"/>
<dbReference type="SMART" id="SM00861">
    <property type="entry name" value="Transket_pyr"/>
    <property type="match status" value="1"/>
</dbReference>
<dbReference type="Proteomes" id="UP000230671">
    <property type="component" value="Unassembled WGS sequence"/>
</dbReference>
<keyword evidence="2" id="KW-0560">Oxidoreductase</keyword>
<dbReference type="Gene3D" id="3.40.50.970">
    <property type="match status" value="1"/>
</dbReference>
<name>A0A2H0B023_9BACT</name>
<dbReference type="NCBIfam" id="NF006667">
    <property type="entry name" value="PRK09212.1"/>
    <property type="match status" value="1"/>
</dbReference>
<dbReference type="InterPro" id="IPR033248">
    <property type="entry name" value="Transketolase_C"/>
</dbReference>
<comment type="cofactor">
    <cofactor evidence="1">
        <name>thiamine diphosphate</name>
        <dbReference type="ChEBI" id="CHEBI:58937"/>
    </cofactor>
</comment>
<dbReference type="InterPro" id="IPR029061">
    <property type="entry name" value="THDP-binding"/>
</dbReference>
<dbReference type="InterPro" id="IPR009014">
    <property type="entry name" value="Transketo_C/PFOR_II"/>
</dbReference>
<dbReference type="Pfam" id="PF02780">
    <property type="entry name" value="Transketolase_C"/>
    <property type="match status" value="1"/>
</dbReference>
<dbReference type="PANTHER" id="PTHR43257:SF2">
    <property type="entry name" value="PYRUVATE DEHYDROGENASE E1 COMPONENT SUBUNIT BETA"/>
    <property type="match status" value="1"/>
</dbReference>
<reference evidence="5 6" key="1">
    <citation type="submission" date="2017-09" db="EMBL/GenBank/DDBJ databases">
        <title>Depth-based differentiation of microbial function through sediment-hosted aquifers and enrichment of novel symbionts in the deep terrestrial subsurface.</title>
        <authorList>
            <person name="Probst A.J."/>
            <person name="Ladd B."/>
            <person name="Jarett J.K."/>
            <person name="Geller-Mcgrath D.E."/>
            <person name="Sieber C.M."/>
            <person name="Emerson J.B."/>
            <person name="Anantharaman K."/>
            <person name="Thomas B.C."/>
            <person name="Malmstrom R."/>
            <person name="Stieglmeier M."/>
            <person name="Klingl A."/>
            <person name="Woyke T."/>
            <person name="Ryan C.M."/>
            <person name="Banfield J.F."/>
        </authorList>
    </citation>
    <scope>NUCLEOTIDE SEQUENCE [LARGE SCALE GENOMIC DNA]</scope>
    <source>
        <strain evidence="5">CG23_combo_of_CG06-09_8_20_14_all_41_73</strain>
    </source>
</reference>
<accession>A0A2H0B023</accession>
<evidence type="ECO:0000259" key="4">
    <source>
        <dbReference type="SMART" id="SM00861"/>
    </source>
</evidence>